<gene>
    <name evidence="3" type="ORF">EZ242_01970</name>
</gene>
<protein>
    <submittedName>
        <fullName evidence="3">Adenylosuccinate lyase family protein</fullName>
    </submittedName>
</protein>
<dbReference type="FunFam" id="1.20.200.10:FF:000014">
    <property type="entry name" value="3-carboxy-cis,cis-muconate cycloisomerase"/>
    <property type="match status" value="1"/>
</dbReference>
<organism evidence="3 4">
    <name type="scientific">Ramlibacter rhizophilus</name>
    <dbReference type="NCBI Taxonomy" id="1781167"/>
    <lineage>
        <taxon>Bacteria</taxon>
        <taxon>Pseudomonadati</taxon>
        <taxon>Pseudomonadota</taxon>
        <taxon>Betaproteobacteria</taxon>
        <taxon>Burkholderiales</taxon>
        <taxon>Comamonadaceae</taxon>
        <taxon>Ramlibacter</taxon>
    </lineage>
</organism>
<name>A0A4Z0C231_9BURK</name>
<dbReference type="Pfam" id="PF10397">
    <property type="entry name" value="ADSL_C"/>
    <property type="match status" value="1"/>
</dbReference>
<dbReference type="GO" id="GO:0016829">
    <property type="term" value="F:lyase activity"/>
    <property type="evidence" value="ECO:0007669"/>
    <property type="project" value="UniProtKB-KW"/>
</dbReference>
<dbReference type="PANTHER" id="PTHR43172">
    <property type="entry name" value="ADENYLOSUCCINATE LYASE"/>
    <property type="match status" value="1"/>
</dbReference>
<dbReference type="Proteomes" id="UP000297564">
    <property type="component" value="Unassembled WGS sequence"/>
</dbReference>
<dbReference type="PRINTS" id="PR00145">
    <property type="entry name" value="ARGSUCLYASE"/>
</dbReference>
<feature type="domain" description="Adenylosuccinate lyase C-terminal" evidence="2">
    <location>
        <begin position="365"/>
        <end position="444"/>
    </location>
</feature>
<accession>A0A4Z0C231</accession>
<dbReference type="AlphaFoldDB" id="A0A4Z0C231"/>
<dbReference type="CDD" id="cd01597">
    <property type="entry name" value="pCLME"/>
    <property type="match status" value="1"/>
</dbReference>
<evidence type="ECO:0000259" key="2">
    <source>
        <dbReference type="SMART" id="SM00998"/>
    </source>
</evidence>
<dbReference type="Pfam" id="PF00206">
    <property type="entry name" value="Lyase_1"/>
    <property type="match status" value="1"/>
</dbReference>
<comment type="similarity">
    <text evidence="1">Belongs to the class-II fumarase/aspartase family.</text>
</comment>
<dbReference type="InterPro" id="IPR008948">
    <property type="entry name" value="L-Aspartase-like"/>
</dbReference>
<dbReference type="InterPro" id="IPR022761">
    <property type="entry name" value="Fumarate_lyase_N"/>
</dbReference>
<evidence type="ECO:0000256" key="1">
    <source>
        <dbReference type="ARBA" id="ARBA00034772"/>
    </source>
</evidence>
<dbReference type="InterPro" id="IPR000362">
    <property type="entry name" value="Fumarate_lyase_fam"/>
</dbReference>
<keyword evidence="4" id="KW-1185">Reference proteome</keyword>
<dbReference type="SUPFAM" id="SSF48557">
    <property type="entry name" value="L-aspartase-like"/>
    <property type="match status" value="1"/>
</dbReference>
<keyword evidence="3" id="KW-0456">Lyase</keyword>
<dbReference type="PRINTS" id="PR00149">
    <property type="entry name" value="FUMRATELYASE"/>
</dbReference>
<evidence type="ECO:0000313" key="4">
    <source>
        <dbReference type="Proteomes" id="UP000297564"/>
    </source>
</evidence>
<dbReference type="EMBL" id="SMLL01000001">
    <property type="protein sequence ID" value="TFZ04540.1"/>
    <property type="molecule type" value="Genomic_DNA"/>
</dbReference>
<dbReference type="RefSeq" id="WP_135283422.1">
    <property type="nucleotide sequence ID" value="NZ_SMLL01000001.1"/>
</dbReference>
<comment type="caution">
    <text evidence="3">The sequence shown here is derived from an EMBL/GenBank/DDBJ whole genome shotgun (WGS) entry which is preliminary data.</text>
</comment>
<evidence type="ECO:0000313" key="3">
    <source>
        <dbReference type="EMBL" id="TFZ04540.1"/>
    </source>
</evidence>
<sequence>MAATIIDSRIFGDMFSDRRMREVWSDENRTAKYLDIERALAKVQGELGIIPREAADEIVRNCNLGQIDWARLKAKTEQIGYPIIAVVNQINENCRDGLGEYCHWGATTQDITDTACVLQMREGLALVEQDLDEIADALAALARKYRDTPIIGRSNLQQATPITFGYKMACILAGIDRHRERLQQLKPRVLMGEFGGASGTLSSLEKGAMQTQAALMKELGLAQPLISWHTVRDTIAEVGAFLGLVGGSLGKIAMDVKLMMQTEVAEVFEPYAYGRGSSSTMPQKRNPISCLYIHANVSVARQHAAALMDAMVADHERSTGPWEIEWVSLPEIFCLISGALMQTRFVLKGLEVDAKRMRANIDLTHGLVMSEAVMMGLGPFIGREVAHDLVYDLCRRALAESRPLVEVLSETPEITRHVSRSQLEAMCDPVNYLGQAGVMVDRVLEGRP</sequence>
<dbReference type="Gene3D" id="1.10.40.30">
    <property type="entry name" value="Fumarase/aspartase (C-terminal domain)"/>
    <property type="match status" value="1"/>
</dbReference>
<dbReference type="SMART" id="SM00998">
    <property type="entry name" value="ADSL_C"/>
    <property type="match status" value="1"/>
</dbReference>
<reference evidence="3 4" key="1">
    <citation type="submission" date="2019-03" db="EMBL/GenBank/DDBJ databases">
        <title>Ramlibacter rhizophilus CCTCC AB2015357, whole genome shotgun sequence.</title>
        <authorList>
            <person name="Zhang X."/>
            <person name="Feng G."/>
            <person name="Zhu H."/>
        </authorList>
    </citation>
    <scope>NUCLEOTIDE SEQUENCE [LARGE SCALE GENOMIC DNA]</scope>
    <source>
        <strain evidence="3 4">CCTCC AB2015357</strain>
    </source>
</reference>
<proteinExistence type="inferred from homology"/>
<dbReference type="OrthoDB" id="9768878at2"/>
<dbReference type="PANTHER" id="PTHR43172:SF2">
    <property type="entry name" value="ADENYLOSUCCINATE LYASE C-TERMINAL DOMAIN-CONTAINING PROTEIN"/>
    <property type="match status" value="1"/>
</dbReference>
<dbReference type="Gene3D" id="1.20.200.10">
    <property type="entry name" value="Fumarase/aspartase (Central domain)"/>
    <property type="match status" value="1"/>
</dbReference>
<dbReference type="InterPro" id="IPR019468">
    <property type="entry name" value="AdenyloSucc_lyase_C"/>
</dbReference>